<keyword evidence="5" id="KW-0805">Transcription regulation</keyword>
<dbReference type="Gene3D" id="2.30.30.100">
    <property type="match status" value="1"/>
</dbReference>
<dbReference type="GO" id="GO:0006355">
    <property type="term" value="P:regulation of DNA-templated transcription"/>
    <property type="evidence" value="ECO:0007669"/>
    <property type="project" value="UniProtKB-UniRule"/>
</dbReference>
<dbReference type="OrthoDB" id="9807064at2"/>
<evidence type="ECO:0000256" key="3">
    <source>
        <dbReference type="ARBA" id="ARBA00022840"/>
    </source>
</evidence>
<dbReference type="Pfam" id="PF03099">
    <property type="entry name" value="BPL_LplA_LipB"/>
    <property type="match status" value="1"/>
</dbReference>
<evidence type="ECO:0000259" key="6">
    <source>
        <dbReference type="PROSITE" id="PS51733"/>
    </source>
</evidence>
<dbReference type="SUPFAM" id="SSF50037">
    <property type="entry name" value="C-terminal domain of transcriptional repressors"/>
    <property type="match status" value="1"/>
</dbReference>
<gene>
    <name evidence="5" type="primary">birA</name>
    <name evidence="7" type="ORF">JWYL7_1934</name>
    <name evidence="8" type="ORF">SAMN05661008_01857</name>
</gene>
<organism evidence="7 9">
    <name type="scientific">Alkalithermobacter thermoalcaliphilus JW-YL-7 = DSM 7308</name>
    <dbReference type="NCBI Taxonomy" id="1121328"/>
    <lineage>
        <taxon>Bacteria</taxon>
        <taxon>Bacillati</taxon>
        <taxon>Bacillota</taxon>
        <taxon>Clostridia</taxon>
        <taxon>Peptostreptococcales</taxon>
        <taxon>Tepidibacteraceae</taxon>
        <taxon>Alkalithermobacter</taxon>
    </lineage>
</organism>
<evidence type="ECO:0000313" key="7">
    <source>
        <dbReference type="EMBL" id="KXZ38912.1"/>
    </source>
</evidence>
<dbReference type="EMBL" id="FRBG01000022">
    <property type="protein sequence ID" value="SHL31280.1"/>
    <property type="molecule type" value="Genomic_DNA"/>
</dbReference>
<dbReference type="SUPFAM" id="SSF46785">
    <property type="entry name" value="Winged helix' DNA-binding domain"/>
    <property type="match status" value="1"/>
</dbReference>
<feature type="binding site" evidence="5">
    <location>
        <position position="183"/>
    </location>
    <ligand>
        <name>biotin</name>
        <dbReference type="ChEBI" id="CHEBI:57586"/>
    </ligand>
</feature>
<dbReference type="SUPFAM" id="SSF55681">
    <property type="entry name" value="Class II aaRS and biotin synthetases"/>
    <property type="match status" value="1"/>
</dbReference>
<dbReference type="InterPro" id="IPR003142">
    <property type="entry name" value="BPL_C"/>
</dbReference>
<dbReference type="GO" id="GO:0004077">
    <property type="term" value="F:biotin--[biotin carboxyl-carrier protein] ligase activity"/>
    <property type="evidence" value="ECO:0007669"/>
    <property type="project" value="UniProtKB-UniRule"/>
</dbReference>
<dbReference type="InterPro" id="IPR045864">
    <property type="entry name" value="aa-tRNA-synth_II/BPL/LPL"/>
</dbReference>
<protein>
    <recommendedName>
        <fullName evidence="5">Bifunctional ligase/repressor BirA</fullName>
    </recommendedName>
    <alternativeName>
        <fullName evidence="5">Biotin--[acetyl-CoA-carboxylase] ligase</fullName>
        <ecNumber evidence="5">6.3.4.15</ecNumber>
    </alternativeName>
    <alternativeName>
        <fullName evidence="5">Biotin--protein ligase</fullName>
    </alternativeName>
    <alternativeName>
        <fullName evidence="5">Biotin-[acetyl-CoA carboxylase] synthetase</fullName>
    </alternativeName>
</protein>
<evidence type="ECO:0000256" key="2">
    <source>
        <dbReference type="ARBA" id="ARBA00022741"/>
    </source>
</evidence>
<dbReference type="EC" id="6.3.4.15" evidence="5"/>
<dbReference type="InterPro" id="IPR013196">
    <property type="entry name" value="HTH_11"/>
</dbReference>
<reference evidence="8 10" key="2">
    <citation type="submission" date="2016-11" db="EMBL/GenBank/DDBJ databases">
        <authorList>
            <person name="Varghese N."/>
            <person name="Submissions S."/>
        </authorList>
    </citation>
    <scope>NUCLEOTIDE SEQUENCE [LARGE SCALE GENOMIC DNA]</scope>
    <source>
        <strain evidence="8 10">DSM 7308</strain>
    </source>
</reference>
<feature type="binding site" evidence="5">
    <location>
        <begin position="90"/>
        <end position="92"/>
    </location>
    <ligand>
        <name>biotin</name>
        <dbReference type="ChEBI" id="CHEBI:57586"/>
    </ligand>
</feature>
<keyword evidence="2 5" id="KW-0547">Nucleotide-binding</keyword>
<reference evidence="7 9" key="1">
    <citation type="submission" date="2016-02" db="EMBL/GenBank/DDBJ databases">
        <title>Draft genome sequence for Clostridium paradoxum JW-YL-7.</title>
        <authorList>
            <person name="Utturkar S.M."/>
            <person name="Lancaster A."/>
            <person name="Poole F.L."/>
            <person name="Adams M.W."/>
            <person name="Brown S.D."/>
        </authorList>
    </citation>
    <scope>NUCLEOTIDE SEQUENCE [LARGE SCALE GENOMIC DNA]</scope>
    <source>
        <strain evidence="7 9">JW-YL-7</strain>
    </source>
</reference>
<dbReference type="Gene3D" id="1.10.10.10">
    <property type="entry name" value="Winged helix-like DNA-binding domain superfamily/Winged helix DNA-binding domain"/>
    <property type="match status" value="1"/>
</dbReference>
<dbReference type="InterPro" id="IPR004143">
    <property type="entry name" value="BPL_LPL_catalytic"/>
</dbReference>
<feature type="domain" description="BPL/LPL catalytic" evidence="6">
    <location>
        <begin position="67"/>
        <end position="253"/>
    </location>
</feature>
<proteinExistence type="inferred from homology"/>
<dbReference type="GO" id="GO:0005737">
    <property type="term" value="C:cytoplasm"/>
    <property type="evidence" value="ECO:0007669"/>
    <property type="project" value="TreeGrafter"/>
</dbReference>
<feature type="binding site" evidence="5">
    <location>
        <position position="113"/>
    </location>
    <ligand>
        <name>biotin</name>
        <dbReference type="ChEBI" id="CHEBI:57586"/>
    </ligand>
</feature>
<evidence type="ECO:0000313" key="10">
    <source>
        <dbReference type="Proteomes" id="UP000323392"/>
    </source>
</evidence>
<keyword evidence="1 5" id="KW-0436">Ligase</keyword>
<dbReference type="EMBL" id="LSFY01000003">
    <property type="protein sequence ID" value="KXZ38912.1"/>
    <property type="molecule type" value="Genomic_DNA"/>
</dbReference>
<dbReference type="GO" id="GO:0009249">
    <property type="term" value="P:protein lipoylation"/>
    <property type="evidence" value="ECO:0007669"/>
    <property type="project" value="UniProtKB-ARBA"/>
</dbReference>
<comment type="similarity">
    <text evidence="5">Belongs to the biotin--protein ligase family.</text>
</comment>
<comment type="caution">
    <text evidence="5">Lacks conserved residue(s) required for the propagation of feature annotation.</text>
</comment>
<name>A0A150FMQ9_CLOPD</name>
<dbReference type="PATRIC" id="fig|1121328.3.peg.1947"/>
<comment type="function">
    <text evidence="5">Acts both as a biotin--[acetyl-CoA-carboxylase] ligase and a repressor.</text>
</comment>
<dbReference type="InterPro" id="IPR008988">
    <property type="entry name" value="Transcriptional_repressor_C"/>
</dbReference>
<dbReference type="Proteomes" id="UP000092605">
    <property type="component" value="Unassembled WGS sequence"/>
</dbReference>
<dbReference type="Pfam" id="PF08279">
    <property type="entry name" value="HTH_11"/>
    <property type="match status" value="1"/>
</dbReference>
<dbReference type="InterPro" id="IPR030855">
    <property type="entry name" value="Bifunct_BirA"/>
</dbReference>
<comment type="caution">
    <text evidence="7">The sequence shown here is derived from an EMBL/GenBank/DDBJ whole genome shotgun (WGS) entry which is preliminary data.</text>
</comment>
<evidence type="ECO:0000256" key="5">
    <source>
        <dbReference type="HAMAP-Rule" id="MF_00978"/>
    </source>
</evidence>
<keyword evidence="4 5" id="KW-0092">Biotin</keyword>
<dbReference type="InterPro" id="IPR004408">
    <property type="entry name" value="Biotin_CoA_COase_ligase"/>
</dbReference>
<keyword evidence="3 5" id="KW-0067">ATP-binding</keyword>
<dbReference type="PROSITE" id="PS51733">
    <property type="entry name" value="BPL_LPL_CATALYTIC"/>
    <property type="match status" value="1"/>
</dbReference>
<dbReference type="GO" id="GO:0003677">
    <property type="term" value="F:DNA binding"/>
    <property type="evidence" value="ECO:0007669"/>
    <property type="project" value="UniProtKB-UniRule"/>
</dbReference>
<keyword evidence="5" id="KW-0804">Transcription</keyword>
<dbReference type="HAMAP" id="MF_00978">
    <property type="entry name" value="Bifunct_BirA"/>
    <property type="match status" value="1"/>
</dbReference>
<dbReference type="Pfam" id="PF02237">
    <property type="entry name" value="BPL_C"/>
    <property type="match status" value="1"/>
</dbReference>
<dbReference type="Proteomes" id="UP000323392">
    <property type="component" value="Unassembled WGS sequence"/>
</dbReference>
<dbReference type="GO" id="GO:0005524">
    <property type="term" value="F:ATP binding"/>
    <property type="evidence" value="ECO:0007669"/>
    <property type="project" value="UniProtKB-UniRule"/>
</dbReference>
<dbReference type="RefSeq" id="WP_066072631.1">
    <property type="nucleotide sequence ID" value="NZ_FRBG01000022.1"/>
</dbReference>
<keyword evidence="5" id="KW-0678">Repressor</keyword>
<evidence type="ECO:0000313" key="8">
    <source>
        <dbReference type="EMBL" id="SHL31280.1"/>
    </source>
</evidence>
<evidence type="ECO:0000313" key="9">
    <source>
        <dbReference type="Proteomes" id="UP000092605"/>
    </source>
</evidence>
<sequence>MKEKTLKILLENKGEFISGEYISEKLNISRSAVWKHIKAIKDEGYAIESVTKKGYKLIDYPDVMESEIIKSKLKTNIIGKEIIYFETIDSTNDYAKKIAKKSSEGTIVISEEQTKGKGRMGRFWHSSKKDGIYMSIILKPDILPNDAPIITQIAGLSVVKALNKLNVDAKIKWPNDILINNKKVCGILTEMSIEIDRIDYIVLGIGINVKTLDFSEDIKNIATSILKEGYNLNRLDIITLVLDEFENLYLDYINTKNKQIIANMCKEYSALIGKDIYVIQFNDRKRAKCIDINKEGNLIVQYEDGSIKELISGEVSIRGESEYV</sequence>
<keyword evidence="5" id="KW-0238">DNA-binding</keyword>
<keyword evidence="10" id="KW-1185">Reference proteome</keyword>
<dbReference type="Gene3D" id="3.30.930.10">
    <property type="entry name" value="Bira Bifunctional Protein, Domain 2"/>
    <property type="match status" value="1"/>
</dbReference>
<feature type="DNA-binding region" description="H-T-H motif" evidence="5">
    <location>
        <begin position="19"/>
        <end position="38"/>
    </location>
</feature>
<dbReference type="InterPro" id="IPR036388">
    <property type="entry name" value="WH-like_DNA-bd_sf"/>
</dbReference>
<dbReference type="CDD" id="cd16442">
    <property type="entry name" value="BPL"/>
    <property type="match status" value="1"/>
</dbReference>
<dbReference type="PANTHER" id="PTHR12835">
    <property type="entry name" value="BIOTIN PROTEIN LIGASE"/>
    <property type="match status" value="1"/>
</dbReference>
<dbReference type="NCBIfam" id="TIGR00121">
    <property type="entry name" value="birA_ligase"/>
    <property type="match status" value="1"/>
</dbReference>
<dbReference type="InterPro" id="IPR036390">
    <property type="entry name" value="WH_DNA-bd_sf"/>
</dbReference>
<accession>A0A150FMQ9</accession>
<dbReference type="PANTHER" id="PTHR12835:SF5">
    <property type="entry name" value="BIOTIN--PROTEIN LIGASE"/>
    <property type="match status" value="1"/>
</dbReference>
<dbReference type="STRING" id="1121328.JWYL7_1934"/>
<evidence type="ECO:0000256" key="1">
    <source>
        <dbReference type="ARBA" id="ARBA00022598"/>
    </source>
</evidence>
<dbReference type="AlphaFoldDB" id="A0A150FMQ9"/>
<comment type="catalytic activity">
    <reaction evidence="5">
        <text>biotin + L-lysyl-[protein] + ATP = N(6)-biotinyl-L-lysyl-[protein] + AMP + diphosphate + H(+)</text>
        <dbReference type="Rhea" id="RHEA:11756"/>
        <dbReference type="Rhea" id="RHEA-COMP:9752"/>
        <dbReference type="Rhea" id="RHEA-COMP:10505"/>
        <dbReference type="ChEBI" id="CHEBI:15378"/>
        <dbReference type="ChEBI" id="CHEBI:29969"/>
        <dbReference type="ChEBI" id="CHEBI:30616"/>
        <dbReference type="ChEBI" id="CHEBI:33019"/>
        <dbReference type="ChEBI" id="CHEBI:57586"/>
        <dbReference type="ChEBI" id="CHEBI:83144"/>
        <dbReference type="ChEBI" id="CHEBI:456215"/>
        <dbReference type="EC" id="6.3.4.15"/>
    </reaction>
</comment>
<evidence type="ECO:0000256" key="4">
    <source>
        <dbReference type="ARBA" id="ARBA00023267"/>
    </source>
</evidence>
<dbReference type="GO" id="GO:0016740">
    <property type="term" value="F:transferase activity"/>
    <property type="evidence" value="ECO:0007669"/>
    <property type="project" value="UniProtKB-ARBA"/>
</dbReference>